<comment type="caution">
    <text evidence="4">The sequence shown here is derived from an EMBL/GenBank/DDBJ whole genome shotgun (WGS) entry which is preliminary data.</text>
</comment>
<dbReference type="InterPro" id="IPR008258">
    <property type="entry name" value="Transglycosylase_SLT_dom_1"/>
</dbReference>
<dbReference type="AlphaFoldDB" id="A0A0L7SYI9"/>
<evidence type="ECO:0000313" key="7">
    <source>
        <dbReference type="Proteomes" id="UP000037088"/>
    </source>
</evidence>
<dbReference type="STRING" id="1560201.NG42_05980"/>
<dbReference type="Proteomes" id="UP000037088">
    <property type="component" value="Unassembled WGS sequence"/>
</dbReference>
<evidence type="ECO:0000256" key="1">
    <source>
        <dbReference type="ARBA" id="ARBA00007734"/>
    </source>
</evidence>
<dbReference type="Gene3D" id="1.10.530.10">
    <property type="match status" value="1"/>
</dbReference>
<dbReference type="Proteomes" id="UP000036851">
    <property type="component" value="Unassembled WGS sequence"/>
</dbReference>
<feature type="domain" description="Transglycosylase SLT" evidence="3">
    <location>
        <begin position="165"/>
        <end position="272"/>
    </location>
</feature>
<evidence type="ECO:0000313" key="6">
    <source>
        <dbReference type="Proteomes" id="UP000036851"/>
    </source>
</evidence>
<dbReference type="EMBL" id="JRXE01000006">
    <property type="protein sequence ID" value="KOC91383.1"/>
    <property type="molecule type" value="Genomic_DNA"/>
</dbReference>
<accession>A0A0L7SYI9</accession>
<evidence type="ECO:0000313" key="5">
    <source>
        <dbReference type="EMBL" id="KOC91383.1"/>
    </source>
</evidence>
<evidence type="ECO:0000256" key="2">
    <source>
        <dbReference type="SAM" id="MobiDB-lite"/>
    </source>
</evidence>
<gene>
    <name evidence="5" type="ORF">NG42_05980</name>
    <name evidence="4" type="ORF">NG43_20875</name>
</gene>
<dbReference type="PANTHER" id="PTHR37423">
    <property type="entry name" value="SOLUBLE LYTIC MUREIN TRANSGLYCOSYLASE-RELATED"/>
    <property type="match status" value="1"/>
</dbReference>
<dbReference type="EMBL" id="JRXF01000054">
    <property type="protein sequence ID" value="KOC88021.1"/>
    <property type="molecule type" value="Genomic_DNA"/>
</dbReference>
<dbReference type="Pfam" id="PF01464">
    <property type="entry name" value="SLT"/>
    <property type="match status" value="1"/>
</dbReference>
<feature type="region of interest" description="Disordered" evidence="2">
    <location>
        <begin position="1"/>
        <end position="35"/>
    </location>
</feature>
<dbReference type="SUPFAM" id="SSF53955">
    <property type="entry name" value="Lysozyme-like"/>
    <property type="match status" value="1"/>
</dbReference>
<dbReference type="PATRIC" id="fig|1560201.3.peg.1277"/>
<dbReference type="OrthoDB" id="6839175at2"/>
<organism evidence="4 6">
    <name type="scientific">Winslowiella iniecta</name>
    <dbReference type="NCBI Taxonomy" id="1560201"/>
    <lineage>
        <taxon>Bacteria</taxon>
        <taxon>Pseudomonadati</taxon>
        <taxon>Pseudomonadota</taxon>
        <taxon>Gammaproteobacteria</taxon>
        <taxon>Enterobacterales</taxon>
        <taxon>Erwiniaceae</taxon>
        <taxon>Winslowiella</taxon>
    </lineage>
</organism>
<evidence type="ECO:0000259" key="3">
    <source>
        <dbReference type="Pfam" id="PF01464"/>
    </source>
</evidence>
<dbReference type="RefSeq" id="WP_052898357.1">
    <property type="nucleotide sequence ID" value="NZ_JRXE01000006.1"/>
</dbReference>
<comment type="similarity">
    <text evidence="1">Belongs to the transglycosylase Slt family.</text>
</comment>
<protein>
    <recommendedName>
        <fullName evidence="3">Transglycosylase SLT domain-containing protein</fullName>
    </recommendedName>
</protein>
<proteinExistence type="inferred from homology"/>
<dbReference type="PANTHER" id="PTHR37423:SF2">
    <property type="entry name" value="MEMBRANE-BOUND LYTIC MUREIN TRANSGLYCOSYLASE C"/>
    <property type="match status" value="1"/>
</dbReference>
<name>A0A0L7SYI9_9GAMM</name>
<evidence type="ECO:0000313" key="4">
    <source>
        <dbReference type="EMBL" id="KOC88021.1"/>
    </source>
</evidence>
<reference evidence="6 7" key="1">
    <citation type="journal article" date="2015" name="Int. J. Syst. Evol. Microbiol.">
        <title>Erwinia iniecta sp. nov., isolated from Russian wheat aphids (Diuraphis noxia).</title>
        <authorList>
            <person name="Campillo T."/>
            <person name="Luna E."/>
            <person name="Portier P."/>
            <person name="Fischer-Le Saux M."/>
            <person name="Lapitan N."/>
            <person name="Tisserat N.A."/>
            <person name="Leach J.E."/>
        </authorList>
    </citation>
    <scope>NUCLEOTIDE SEQUENCE [LARGE SCALE GENOMIC DNA]</scope>
    <source>
        <strain evidence="5 7">B120</strain>
        <strain evidence="4 6">B149</strain>
    </source>
</reference>
<dbReference type="InterPro" id="IPR023346">
    <property type="entry name" value="Lysozyme-like_dom_sf"/>
</dbReference>
<keyword evidence="7" id="KW-1185">Reference proteome</keyword>
<sequence length="309" mass="31438">MNTISSGHVFSPAQPPPDIGDLSGKDAGQSAFQPTADVSSQAINFGQNGASGTDFSSLMDNNLDSMQQNLSSMLSQTLSELINQLMQSLLPMLQQMMNNSQGDDNGAVSGGNPTASSGETPPEMQATVQPEANAATGGASASPQLASGASGLHLPEALKPYEADIQNAADKTGVPAQVLAAQIWQESRGNLGATTTNGGNGLQDSGLMQVNSNTFADLQSKNPELPGANANANNPADNIMAGALYMKEQSAAFGGDIGAALRAYNSGPNNVNVNDLSDISKTGTGDATYVSKVMDFANIIGSGNGTLPA</sequence>
<feature type="region of interest" description="Disordered" evidence="2">
    <location>
        <begin position="97"/>
        <end position="148"/>
    </location>
</feature>